<feature type="compositionally biased region" description="Polar residues" evidence="1">
    <location>
        <begin position="1"/>
        <end position="14"/>
    </location>
</feature>
<reference evidence="3 4" key="1">
    <citation type="submission" date="2020-02" db="EMBL/GenBank/DDBJ databases">
        <title>Genome sequence of strain AETb3-4.</title>
        <authorList>
            <person name="Gao J."/>
            <person name="Zhang X."/>
        </authorList>
    </citation>
    <scope>NUCLEOTIDE SEQUENCE [LARGE SCALE GENOMIC DNA]</scope>
    <source>
        <strain evidence="3 4">AETb3-4</strain>
    </source>
</reference>
<keyword evidence="2" id="KW-0472">Membrane</keyword>
<sequence>MPHSSSPANDQATARPTPVQRAGGRFGLERPRRGRQPGPGRFLVAAVVAILGSLAACAAIVAAGTAIFPATAGYEHFRFLDYAKLTVPGVALASLAWLAVTLYTPRARLLFGWLTVVVTVGGLAPDLWILYRGAPPAAVLILVVMHLALAAVTYPALVLIAPQRLEPRAPRS</sequence>
<feature type="region of interest" description="Disordered" evidence="1">
    <location>
        <begin position="1"/>
        <end position="34"/>
    </location>
</feature>
<dbReference type="EMBL" id="JAAMFM010000021">
    <property type="protein sequence ID" value="NVM95877.1"/>
    <property type="molecule type" value="Genomic_DNA"/>
</dbReference>
<feature type="transmembrane region" description="Helical" evidence="2">
    <location>
        <begin position="82"/>
        <end position="103"/>
    </location>
</feature>
<feature type="transmembrane region" description="Helical" evidence="2">
    <location>
        <begin position="110"/>
        <end position="131"/>
    </location>
</feature>
<dbReference type="InterPro" id="IPR045713">
    <property type="entry name" value="DUF6069"/>
</dbReference>
<evidence type="ECO:0000256" key="2">
    <source>
        <dbReference type="SAM" id="Phobius"/>
    </source>
</evidence>
<organism evidence="3 4">
    <name type="scientific">Arthrobacter wenxiniae</name>
    <dbReference type="NCBI Taxonomy" id="2713570"/>
    <lineage>
        <taxon>Bacteria</taxon>
        <taxon>Bacillati</taxon>
        <taxon>Actinomycetota</taxon>
        <taxon>Actinomycetes</taxon>
        <taxon>Micrococcales</taxon>
        <taxon>Micrococcaceae</taxon>
        <taxon>Arthrobacter</taxon>
    </lineage>
</organism>
<keyword evidence="2" id="KW-1133">Transmembrane helix</keyword>
<comment type="caution">
    <text evidence="3">The sequence shown here is derived from an EMBL/GenBank/DDBJ whole genome shotgun (WGS) entry which is preliminary data.</text>
</comment>
<dbReference type="AlphaFoldDB" id="A0A7Y7III6"/>
<feature type="transmembrane region" description="Helical" evidence="2">
    <location>
        <begin position="137"/>
        <end position="161"/>
    </location>
</feature>
<dbReference type="Proteomes" id="UP000543556">
    <property type="component" value="Unassembled WGS sequence"/>
</dbReference>
<evidence type="ECO:0000313" key="4">
    <source>
        <dbReference type="Proteomes" id="UP000543556"/>
    </source>
</evidence>
<dbReference type="Pfam" id="PF19545">
    <property type="entry name" value="DUF6069"/>
    <property type="match status" value="1"/>
</dbReference>
<gene>
    <name evidence="3" type="ORF">G6034_13355</name>
</gene>
<dbReference type="RefSeq" id="WP_176635604.1">
    <property type="nucleotide sequence ID" value="NZ_JAAMFM010000021.1"/>
</dbReference>
<keyword evidence="4" id="KW-1185">Reference proteome</keyword>
<protein>
    <submittedName>
        <fullName evidence="3">Uncharacterized protein</fullName>
    </submittedName>
</protein>
<feature type="transmembrane region" description="Helical" evidence="2">
    <location>
        <begin position="42"/>
        <end position="70"/>
    </location>
</feature>
<evidence type="ECO:0000313" key="3">
    <source>
        <dbReference type="EMBL" id="NVM95877.1"/>
    </source>
</evidence>
<proteinExistence type="predicted"/>
<keyword evidence="2" id="KW-0812">Transmembrane</keyword>
<evidence type="ECO:0000256" key="1">
    <source>
        <dbReference type="SAM" id="MobiDB-lite"/>
    </source>
</evidence>
<accession>A0A7Y7III6</accession>
<name>A0A7Y7III6_9MICC</name>